<evidence type="ECO:0000313" key="15">
    <source>
        <dbReference type="Proteomes" id="UP000215545"/>
    </source>
</evidence>
<feature type="transmembrane region" description="Helical" evidence="11">
    <location>
        <begin position="296"/>
        <end position="317"/>
    </location>
</feature>
<feature type="transmembrane region" description="Helical" evidence="11">
    <location>
        <begin position="247"/>
        <end position="264"/>
    </location>
</feature>
<evidence type="ECO:0000256" key="3">
    <source>
        <dbReference type="ARBA" id="ARBA00022475"/>
    </source>
</evidence>
<evidence type="ECO:0000313" key="14">
    <source>
        <dbReference type="Proteomes" id="UP000186385"/>
    </source>
</evidence>
<feature type="transmembrane region" description="Helical" evidence="11">
    <location>
        <begin position="182"/>
        <end position="201"/>
    </location>
</feature>
<reference evidence="12" key="3">
    <citation type="submission" date="2017-03" db="EMBL/GenBank/DDBJ databases">
        <authorList>
            <person name="Dastager S.G."/>
            <person name="Neurgaonkar P.S."/>
            <person name="Dharne M.S."/>
        </authorList>
    </citation>
    <scope>NUCLEOTIDE SEQUENCE</scope>
    <source>
        <strain evidence="12">DSM 25145</strain>
    </source>
</reference>
<evidence type="ECO:0000313" key="13">
    <source>
        <dbReference type="EMBL" id="SIR32048.1"/>
    </source>
</evidence>
<dbReference type="Proteomes" id="UP000215545">
    <property type="component" value="Unassembled WGS sequence"/>
</dbReference>
<dbReference type="STRING" id="1017273.SAMN05443094_1077"/>
<feature type="transmembrane region" description="Helical" evidence="11">
    <location>
        <begin position="58"/>
        <end position="79"/>
    </location>
</feature>
<feature type="transmembrane region" description="Helical" evidence="11">
    <location>
        <begin position="110"/>
        <end position="130"/>
    </location>
</feature>
<evidence type="ECO:0000256" key="10">
    <source>
        <dbReference type="ARBA" id="ARBA00035686"/>
    </source>
</evidence>
<evidence type="ECO:0000256" key="6">
    <source>
        <dbReference type="ARBA" id="ARBA00022692"/>
    </source>
</evidence>
<dbReference type="Proteomes" id="UP000186385">
    <property type="component" value="Unassembled WGS sequence"/>
</dbReference>
<organism evidence="13 14">
    <name type="scientific">Domibacillus enclensis</name>
    <dbReference type="NCBI Taxonomy" id="1017273"/>
    <lineage>
        <taxon>Bacteria</taxon>
        <taxon>Bacillati</taxon>
        <taxon>Bacillota</taxon>
        <taxon>Bacilli</taxon>
        <taxon>Bacillales</taxon>
        <taxon>Bacillaceae</taxon>
        <taxon>Domibacillus</taxon>
    </lineage>
</organism>
<dbReference type="NCBIfam" id="NF040906">
    <property type="entry name" value="GguB"/>
    <property type="match status" value="1"/>
</dbReference>
<sequence>MQSHAQKERNYSSLQPESPIKQLFKNNMRQYSMIFALIVIMLLFQVLTSGLLLQPLNITNLILQNSYILILAIGMMLVIITGHIDLSVGSIAAFVGAISAILMVNYEMSTFGAVAISLLVGAAIGAWQGFWVAYVKIPAFIVTLAGMLLFRGLTMIVLEGKSIAPFPETFQKMSSGFIPDGSAANVVTLLIGAALSVALVITQLKARRTQKKFDFDVQSKGLFMLKLVGMVVLLNVFTYVLASYEGIPNVLILLGILIIVYTYVMKKTKAGRHIYAIGGNEKAAQLSGIKTKQMTFWVFVNMGVLSALSGLIFAARLNAATPKAGNLFELDAIAACFIGGASAYGGIGTVPGAIIGGLVMGIMNNGMSLLGLGIDWQQGIKGLVLLAAVAFDIYNKNKAA</sequence>
<gene>
    <name evidence="12" type="ORF">B1B05_13960</name>
    <name evidence="13" type="ORF">SAMN05443094_1077</name>
</gene>
<keyword evidence="7 11" id="KW-1133">Transmembrane helix</keyword>
<feature type="transmembrane region" description="Helical" evidence="11">
    <location>
        <begin position="86"/>
        <end position="104"/>
    </location>
</feature>
<dbReference type="Pfam" id="PF02653">
    <property type="entry name" value="BPD_transp_2"/>
    <property type="match status" value="1"/>
</dbReference>
<keyword evidence="6 11" id="KW-0812">Transmembrane</keyword>
<dbReference type="OrthoDB" id="9813906at2"/>
<protein>
    <recommendedName>
        <fullName evidence="10">Xylose transport system permease protein XylH</fullName>
    </recommendedName>
</protein>
<feature type="transmembrane region" description="Helical" evidence="11">
    <location>
        <begin position="137"/>
        <end position="158"/>
    </location>
</feature>
<evidence type="ECO:0000256" key="8">
    <source>
        <dbReference type="ARBA" id="ARBA00023136"/>
    </source>
</evidence>
<dbReference type="InterPro" id="IPR001851">
    <property type="entry name" value="ABC_transp_permease"/>
</dbReference>
<evidence type="ECO:0000256" key="9">
    <source>
        <dbReference type="ARBA" id="ARBA00035611"/>
    </source>
</evidence>
<dbReference type="AlphaFoldDB" id="A0A1N6ZZ00"/>
<comment type="subcellular location">
    <subcellularLocation>
        <location evidence="1">Cell membrane</location>
        <topology evidence="1">Multi-pass membrane protein</topology>
    </subcellularLocation>
</comment>
<keyword evidence="5" id="KW-0762">Sugar transport</keyword>
<accession>A0A1N6ZZ00</accession>
<evidence type="ECO:0000256" key="4">
    <source>
        <dbReference type="ARBA" id="ARBA00022519"/>
    </source>
</evidence>
<keyword evidence="8 11" id="KW-0472">Membrane</keyword>
<dbReference type="PANTHER" id="PTHR32196:SF32">
    <property type="entry name" value="XYLOSE TRANSPORT SYSTEM PERMEASE PROTEIN XYLH"/>
    <property type="match status" value="1"/>
</dbReference>
<proteinExistence type="predicted"/>
<dbReference type="CDD" id="cd06579">
    <property type="entry name" value="TM_PBP1_transp_AraH_like"/>
    <property type="match status" value="1"/>
</dbReference>
<evidence type="ECO:0000256" key="5">
    <source>
        <dbReference type="ARBA" id="ARBA00022597"/>
    </source>
</evidence>
<dbReference type="EMBL" id="MWSK01000007">
    <property type="protein sequence ID" value="OXS75639.1"/>
    <property type="molecule type" value="Genomic_DNA"/>
</dbReference>
<evidence type="ECO:0000256" key="7">
    <source>
        <dbReference type="ARBA" id="ARBA00022989"/>
    </source>
</evidence>
<dbReference type="EMBL" id="FTLX01000007">
    <property type="protein sequence ID" value="SIR32048.1"/>
    <property type="molecule type" value="Genomic_DNA"/>
</dbReference>
<feature type="transmembrane region" description="Helical" evidence="11">
    <location>
        <begin position="222"/>
        <end position="241"/>
    </location>
</feature>
<evidence type="ECO:0000313" key="12">
    <source>
        <dbReference type="EMBL" id="OXS75639.1"/>
    </source>
</evidence>
<keyword evidence="2" id="KW-0813">Transport</keyword>
<dbReference type="GO" id="GO:0022857">
    <property type="term" value="F:transmembrane transporter activity"/>
    <property type="evidence" value="ECO:0007669"/>
    <property type="project" value="InterPro"/>
</dbReference>
<reference evidence="15" key="2">
    <citation type="submission" date="2017-03" db="EMBL/GenBank/DDBJ databases">
        <title>Bacillus sp. V-88(T) DSM27956, whole genome shotgun sequencing project.</title>
        <authorList>
            <person name="Dastager S.G."/>
            <person name="Neurgaonkar P.S."/>
            <person name="Dharne M.S."/>
        </authorList>
    </citation>
    <scope>NUCLEOTIDE SEQUENCE [LARGE SCALE GENOMIC DNA]</scope>
    <source>
        <strain evidence="15">DSM 25145</strain>
    </source>
</reference>
<dbReference type="GO" id="GO:0005886">
    <property type="term" value="C:plasma membrane"/>
    <property type="evidence" value="ECO:0007669"/>
    <property type="project" value="UniProtKB-SubCell"/>
</dbReference>
<keyword evidence="4" id="KW-0997">Cell inner membrane</keyword>
<evidence type="ECO:0000256" key="1">
    <source>
        <dbReference type="ARBA" id="ARBA00004651"/>
    </source>
</evidence>
<keyword evidence="3" id="KW-1003">Cell membrane</keyword>
<keyword evidence="15" id="KW-1185">Reference proteome</keyword>
<comment type="function">
    <text evidence="9">Part of the binding-protein-dependent transport system for D-xylose. Probably responsible for the translocation of the substrate across the membrane.</text>
</comment>
<reference evidence="13 14" key="1">
    <citation type="submission" date="2017-01" db="EMBL/GenBank/DDBJ databases">
        <authorList>
            <person name="Mah S.A."/>
            <person name="Swanson W.J."/>
            <person name="Moy G.W."/>
            <person name="Vacquier V.D."/>
        </authorList>
    </citation>
    <scope>NUCLEOTIDE SEQUENCE [LARGE SCALE GENOMIC DNA]</scope>
    <source>
        <strain evidence="13 14">NIO-1016</strain>
    </source>
</reference>
<name>A0A1N6ZZ00_9BACI</name>
<dbReference type="PANTHER" id="PTHR32196">
    <property type="entry name" value="ABC TRANSPORTER PERMEASE PROTEIN YPHD-RELATED-RELATED"/>
    <property type="match status" value="1"/>
</dbReference>
<feature type="transmembrane region" description="Helical" evidence="11">
    <location>
        <begin position="31"/>
        <end position="52"/>
    </location>
</feature>
<evidence type="ECO:0000256" key="2">
    <source>
        <dbReference type="ARBA" id="ARBA00022448"/>
    </source>
</evidence>
<feature type="transmembrane region" description="Helical" evidence="11">
    <location>
        <begin position="332"/>
        <end position="359"/>
    </location>
</feature>
<evidence type="ECO:0000256" key="11">
    <source>
        <dbReference type="SAM" id="Phobius"/>
    </source>
</evidence>